<reference evidence="2 3" key="1">
    <citation type="submission" date="2017-07" db="EMBL/GenBank/DDBJ databases">
        <title>Bifidobacterium novel species.</title>
        <authorList>
            <person name="Lugli G.A."/>
            <person name="Milani C."/>
            <person name="Duranti S."/>
            <person name="Mangifesta M."/>
        </authorList>
    </citation>
    <scope>NUCLEOTIDE SEQUENCE [LARGE SCALE GENOMIC DNA]</scope>
    <source>
        <strain evidence="2 3">77</strain>
    </source>
</reference>
<evidence type="ECO:0000259" key="1">
    <source>
        <dbReference type="Pfam" id="PF06114"/>
    </source>
</evidence>
<gene>
    <name evidence="2" type="ORF">Uis4E_0743</name>
</gene>
<dbReference type="EMBL" id="NMWT01000008">
    <property type="protein sequence ID" value="PLS29165.1"/>
    <property type="molecule type" value="Genomic_DNA"/>
</dbReference>
<accession>A0A2N5J4L5</accession>
<evidence type="ECO:0000313" key="3">
    <source>
        <dbReference type="Proteomes" id="UP000235034"/>
    </source>
</evidence>
<protein>
    <recommendedName>
        <fullName evidence="1">IrrE N-terminal-like domain-containing protein</fullName>
    </recommendedName>
</protein>
<sequence>MAKPSREWVVRQADRMLAIANDKHPDTFVEDCLHDPMKDIALHWCDEIVLKMVEASPQEQSNTNDERVSGFCLPQYKTADGRTFIEVHTDFYRRDCFTVLHELGHHLQNSDGELFCALRAFDDKADQKRAEEAACNMFASKALIPDSVIPELETHRWNASTVDDLYHRVQASRPATTIRVAGLLPPGAWVTFINQYGRPMLRAFSDGHKEHDIELLPVEQLVLDTFKDMRREPRRGRSDRYRNEMTFCIANLDKPRIPRTRPKHYTRISVALSPMSKYPPCTFIMGGH</sequence>
<dbReference type="InterPro" id="IPR010359">
    <property type="entry name" value="IrrE_HExxH"/>
</dbReference>
<feature type="domain" description="IrrE N-terminal-like" evidence="1">
    <location>
        <begin position="93"/>
        <end position="173"/>
    </location>
</feature>
<organism evidence="2 3">
    <name type="scientific">Bifidobacterium parmae</name>
    <dbReference type="NCBI Taxonomy" id="361854"/>
    <lineage>
        <taxon>Bacteria</taxon>
        <taxon>Bacillati</taxon>
        <taxon>Actinomycetota</taxon>
        <taxon>Actinomycetes</taxon>
        <taxon>Bifidobacteriales</taxon>
        <taxon>Bifidobacteriaceae</taxon>
        <taxon>Bifidobacterium</taxon>
    </lineage>
</organism>
<dbReference type="RefSeq" id="WP_165784837.1">
    <property type="nucleotide sequence ID" value="NZ_NMWT01000008.1"/>
</dbReference>
<dbReference type="Pfam" id="PF06114">
    <property type="entry name" value="Peptidase_M78"/>
    <property type="match status" value="1"/>
</dbReference>
<name>A0A2N5J4L5_9BIFI</name>
<dbReference type="Gene3D" id="1.10.10.2910">
    <property type="match status" value="1"/>
</dbReference>
<dbReference type="Proteomes" id="UP000235034">
    <property type="component" value="Unassembled WGS sequence"/>
</dbReference>
<comment type="caution">
    <text evidence="2">The sequence shown here is derived from an EMBL/GenBank/DDBJ whole genome shotgun (WGS) entry which is preliminary data.</text>
</comment>
<proteinExistence type="predicted"/>
<keyword evidence="3" id="KW-1185">Reference proteome</keyword>
<evidence type="ECO:0000313" key="2">
    <source>
        <dbReference type="EMBL" id="PLS29165.1"/>
    </source>
</evidence>
<dbReference type="AlphaFoldDB" id="A0A2N5J4L5"/>